<dbReference type="EMBL" id="CAJRAU010000001">
    <property type="protein sequence ID" value="CAG5067558.1"/>
    <property type="molecule type" value="Genomic_DNA"/>
</dbReference>
<sequence length="449" mass="50922">MNKLTILGFLFLSFLLGKPAAAQSPNIIFLLTDDHRADALGVTGNKYIQTPNLDQLANRGIRFKNAYVTTSICSVSRASILSGQYMSRHKIDDFAQDFSPAALANTYPMLLKSKGYKIGFVGKYGVGDNPPDQEFDFWACNRKGQPPYEYKRADGSIIHHTDSVANGIDQFLRKFGTQSPFCLSVSFKAPHELDGSPPTYPVQERFKDLYKNISVPQPETADPSYWNAFPDFFRTDKNIARERWRPLFSTPELHQQTVKDYFRLITGVDEVVGKLRKQLETLGVADNTVIIFMGDNGFALGEHGLEGKWFGFEESIRVPMIIYDPRNGKSGSVEERIALNIDIAPTILNLAKLPVPPQMQGIDLLARKQGKRDAFFYEHTFMGSPRLPKIEGVVKKDIKYMQFTEHGYEQLYILKNDPLEKQNVAADPRYKKDLKKLREQYAALKEQAK</sequence>
<reference evidence="3 4" key="1">
    <citation type="submission" date="2021-04" db="EMBL/GenBank/DDBJ databases">
        <authorList>
            <person name="Rodrigo-Torres L."/>
            <person name="Arahal R. D."/>
            <person name="Lucena T."/>
        </authorList>
    </citation>
    <scope>NUCLEOTIDE SEQUENCE [LARGE SCALE GENOMIC DNA]</scope>
    <source>
        <strain evidence="3 4">CECT 9623</strain>
    </source>
</reference>
<dbReference type="PANTHER" id="PTHR43108">
    <property type="entry name" value="N-ACETYLGLUCOSAMINE-6-SULFATASE FAMILY MEMBER"/>
    <property type="match status" value="1"/>
</dbReference>
<comment type="caution">
    <text evidence="3">The sequence shown here is derived from an EMBL/GenBank/DDBJ whole genome shotgun (WGS) entry which is preliminary data.</text>
</comment>
<protein>
    <submittedName>
        <fullName evidence="3">Bifunctional sulfatase/alpha-L-rhamnosidase</fullName>
    </submittedName>
</protein>
<evidence type="ECO:0000313" key="4">
    <source>
        <dbReference type="Proteomes" id="UP000679725"/>
    </source>
</evidence>
<accession>A0ABM8UJG7</accession>
<dbReference type="CDD" id="cd16031">
    <property type="entry name" value="G6S_like"/>
    <property type="match status" value="1"/>
</dbReference>
<feature type="signal peptide" evidence="1">
    <location>
        <begin position="1"/>
        <end position="22"/>
    </location>
</feature>
<dbReference type="SUPFAM" id="SSF53649">
    <property type="entry name" value="Alkaline phosphatase-like"/>
    <property type="match status" value="1"/>
</dbReference>
<dbReference type="RefSeq" id="WP_215231724.1">
    <property type="nucleotide sequence ID" value="NZ_CAJRAU010000001.1"/>
</dbReference>
<evidence type="ECO:0000313" key="3">
    <source>
        <dbReference type="EMBL" id="CAG5067558.1"/>
    </source>
</evidence>
<dbReference type="InterPro" id="IPR000917">
    <property type="entry name" value="Sulfatase_N"/>
</dbReference>
<gene>
    <name evidence="3" type="ORF">DYBT9623_00279</name>
</gene>
<keyword evidence="1" id="KW-0732">Signal</keyword>
<feature type="chain" id="PRO_5046608851" evidence="1">
    <location>
        <begin position="23"/>
        <end position="449"/>
    </location>
</feature>
<evidence type="ECO:0000259" key="2">
    <source>
        <dbReference type="Pfam" id="PF00884"/>
    </source>
</evidence>
<dbReference type="InterPro" id="IPR017850">
    <property type="entry name" value="Alkaline_phosphatase_core_sf"/>
</dbReference>
<dbReference type="PANTHER" id="PTHR43108:SF6">
    <property type="entry name" value="N-SULPHOGLUCOSAMINE SULPHOHYDROLASE"/>
    <property type="match status" value="1"/>
</dbReference>
<evidence type="ECO:0000256" key="1">
    <source>
        <dbReference type="SAM" id="SignalP"/>
    </source>
</evidence>
<name>A0ABM8UJG7_9BACT</name>
<feature type="domain" description="Sulfatase N-terminal" evidence="2">
    <location>
        <begin position="25"/>
        <end position="352"/>
    </location>
</feature>
<dbReference type="Gene3D" id="3.40.720.10">
    <property type="entry name" value="Alkaline Phosphatase, subunit A"/>
    <property type="match status" value="1"/>
</dbReference>
<dbReference type="Proteomes" id="UP000679725">
    <property type="component" value="Unassembled WGS sequence"/>
</dbReference>
<dbReference type="Pfam" id="PF00884">
    <property type="entry name" value="Sulfatase"/>
    <property type="match status" value="1"/>
</dbReference>
<organism evidence="3 4">
    <name type="scientific">Dyadobacter linearis</name>
    <dbReference type="NCBI Taxonomy" id="2823330"/>
    <lineage>
        <taxon>Bacteria</taxon>
        <taxon>Pseudomonadati</taxon>
        <taxon>Bacteroidota</taxon>
        <taxon>Cytophagia</taxon>
        <taxon>Cytophagales</taxon>
        <taxon>Spirosomataceae</taxon>
        <taxon>Dyadobacter</taxon>
    </lineage>
</organism>
<proteinExistence type="predicted"/>
<keyword evidence="4" id="KW-1185">Reference proteome</keyword>